<dbReference type="Gene3D" id="1.20.1600.10">
    <property type="entry name" value="Outer membrane efflux proteins (OEP)"/>
    <property type="match status" value="1"/>
</dbReference>
<dbReference type="KEGG" id="rhd:R2APBS1_1748"/>
<gene>
    <name evidence="9" type="ORF">R2APBS1_1748</name>
</gene>
<keyword evidence="6" id="KW-0472">Membrane</keyword>
<dbReference type="GO" id="GO:0015288">
    <property type="term" value="F:porin activity"/>
    <property type="evidence" value="ECO:0007669"/>
    <property type="project" value="TreeGrafter"/>
</dbReference>
<comment type="similarity">
    <text evidence="2">Belongs to the outer membrane factor (OMF) (TC 1.B.17) family.</text>
</comment>
<dbReference type="eggNOG" id="COG1538">
    <property type="taxonomic scope" value="Bacteria"/>
</dbReference>
<dbReference type="AlphaFoldDB" id="M4NGU8"/>
<keyword evidence="4" id="KW-1134">Transmembrane beta strand</keyword>
<keyword evidence="5" id="KW-0812">Transmembrane</keyword>
<dbReference type="OrthoDB" id="7616984at2"/>
<evidence type="ECO:0000256" key="2">
    <source>
        <dbReference type="ARBA" id="ARBA00007613"/>
    </source>
</evidence>
<evidence type="ECO:0000256" key="4">
    <source>
        <dbReference type="ARBA" id="ARBA00022452"/>
    </source>
</evidence>
<dbReference type="PANTHER" id="PTHR30026:SF20">
    <property type="entry name" value="OUTER MEMBRANE PROTEIN TOLC"/>
    <property type="match status" value="1"/>
</dbReference>
<reference evidence="9 10" key="1">
    <citation type="submission" date="2012-04" db="EMBL/GenBank/DDBJ databases">
        <title>Complete genome of Rhodanobacter sp. 2APBS1.</title>
        <authorList>
            <consortium name="US DOE Joint Genome Institute"/>
            <person name="Huntemann M."/>
            <person name="Wei C.-L."/>
            <person name="Han J."/>
            <person name="Detter J.C."/>
            <person name="Han C."/>
            <person name="Tapia R."/>
            <person name="Munk A.C.C."/>
            <person name="Chen A."/>
            <person name="Krypides N."/>
            <person name="Mavromatis K."/>
            <person name="Markowitz V."/>
            <person name="Szeto E."/>
            <person name="Ivanova N."/>
            <person name="Mikhailova N."/>
            <person name="Ovchinnikova G."/>
            <person name="Pagani I."/>
            <person name="Pati A."/>
            <person name="Goodwin L."/>
            <person name="Peters L."/>
            <person name="Pitluck S."/>
            <person name="Woyke T."/>
            <person name="Prakash O."/>
            <person name="Elkins J."/>
            <person name="Brown S."/>
            <person name="Palumbo A."/>
            <person name="Hemme C."/>
            <person name="Zhou J."/>
            <person name="Watson D."/>
            <person name="Jardine P."/>
            <person name="Kostka J."/>
            <person name="Green S."/>
        </authorList>
    </citation>
    <scope>NUCLEOTIDE SEQUENCE [LARGE SCALE GENOMIC DNA]</scope>
    <source>
        <strain evidence="9 10">2APBS1</strain>
    </source>
</reference>
<dbReference type="Proteomes" id="UP000011859">
    <property type="component" value="Chromosome"/>
</dbReference>
<organism evidence="9 10">
    <name type="scientific">Rhodanobacter denitrificans</name>
    <dbReference type="NCBI Taxonomy" id="666685"/>
    <lineage>
        <taxon>Bacteria</taxon>
        <taxon>Pseudomonadati</taxon>
        <taxon>Pseudomonadota</taxon>
        <taxon>Gammaproteobacteria</taxon>
        <taxon>Lysobacterales</taxon>
        <taxon>Rhodanobacteraceae</taxon>
        <taxon>Rhodanobacter</taxon>
    </lineage>
</organism>
<dbReference type="Pfam" id="PF02321">
    <property type="entry name" value="OEP"/>
    <property type="match status" value="1"/>
</dbReference>
<dbReference type="InterPro" id="IPR051906">
    <property type="entry name" value="TolC-like"/>
</dbReference>
<dbReference type="GO" id="GO:0015562">
    <property type="term" value="F:efflux transmembrane transporter activity"/>
    <property type="evidence" value="ECO:0007669"/>
    <property type="project" value="InterPro"/>
</dbReference>
<protein>
    <submittedName>
        <fullName evidence="9">Outer membrane protein</fullName>
    </submittedName>
</protein>
<evidence type="ECO:0000256" key="3">
    <source>
        <dbReference type="ARBA" id="ARBA00022448"/>
    </source>
</evidence>
<feature type="chain" id="PRO_5004056355" evidence="8">
    <location>
        <begin position="20"/>
        <end position="414"/>
    </location>
</feature>
<comment type="subcellular location">
    <subcellularLocation>
        <location evidence="1">Cell outer membrane</location>
    </subcellularLocation>
</comment>
<name>M4NGU8_9GAMM</name>
<evidence type="ECO:0000313" key="9">
    <source>
        <dbReference type="EMBL" id="AGG88878.1"/>
    </source>
</evidence>
<dbReference type="GO" id="GO:0009279">
    <property type="term" value="C:cell outer membrane"/>
    <property type="evidence" value="ECO:0007669"/>
    <property type="project" value="UniProtKB-SubCell"/>
</dbReference>
<dbReference type="PROSITE" id="PS51257">
    <property type="entry name" value="PROKAR_LIPOPROTEIN"/>
    <property type="match status" value="1"/>
</dbReference>
<dbReference type="STRING" id="666685.R2APBS1_1748"/>
<evidence type="ECO:0000256" key="5">
    <source>
        <dbReference type="ARBA" id="ARBA00022692"/>
    </source>
</evidence>
<evidence type="ECO:0000313" key="10">
    <source>
        <dbReference type="Proteomes" id="UP000011859"/>
    </source>
</evidence>
<dbReference type="PANTHER" id="PTHR30026">
    <property type="entry name" value="OUTER MEMBRANE PROTEIN TOLC"/>
    <property type="match status" value="1"/>
</dbReference>
<evidence type="ECO:0000256" key="1">
    <source>
        <dbReference type="ARBA" id="ARBA00004442"/>
    </source>
</evidence>
<keyword evidence="8" id="KW-0732">Signal</keyword>
<dbReference type="HOGENOM" id="CLU_055090_0_0_6"/>
<dbReference type="EMBL" id="CP003470">
    <property type="protein sequence ID" value="AGG88878.1"/>
    <property type="molecule type" value="Genomic_DNA"/>
</dbReference>
<evidence type="ECO:0000256" key="8">
    <source>
        <dbReference type="SAM" id="SignalP"/>
    </source>
</evidence>
<feature type="signal peptide" evidence="8">
    <location>
        <begin position="1"/>
        <end position="19"/>
    </location>
</feature>
<dbReference type="GeneID" id="72426798"/>
<dbReference type="RefSeq" id="WP_015447631.1">
    <property type="nucleotide sequence ID" value="NC_020541.1"/>
</dbReference>
<keyword evidence="3" id="KW-0813">Transport</keyword>
<keyword evidence="7" id="KW-0998">Cell outer membrane</keyword>
<dbReference type="InterPro" id="IPR003423">
    <property type="entry name" value="OMP_efflux"/>
</dbReference>
<dbReference type="SUPFAM" id="SSF56954">
    <property type="entry name" value="Outer membrane efflux proteins (OEP)"/>
    <property type="match status" value="1"/>
</dbReference>
<sequence precursor="true">MKRWWSLLLLGMASCSISAMDVDMPTPTDLPSTESAQVWLRQDPAVQEALADMAGAGHVAGMLRASPHEWTVKATSQQRRYEAGPTSREWAAQLERTIRLPGKKAMDRQLGDVEVDLAQARLGEAIHEAARSLLDLWMAWAQTEHAKKLIAEQTTFAQSNLQAAKTRQRAGDASRLEVNVAAGDLVEIQQRFAQASAEAAKAQARLRIRFPDVPSGLPTLSEPQPVAMPEQAWHELVMASSDPLRIAELEMRKAEQQADRARADRLPDPTVGVFTASEAFSRERIIGVSVSIPLPGGYRRERLGQALTAVDAATAARDRQQRVVETEIAEAYADASGNHARWQLATKGARHAADTARLTQRAYTLGEADVQTLLLARRQSLQASEAALDARVTALRAYYRLLIDAHRIWGLAHE</sequence>
<proteinExistence type="inferred from homology"/>
<evidence type="ECO:0000256" key="7">
    <source>
        <dbReference type="ARBA" id="ARBA00023237"/>
    </source>
</evidence>
<dbReference type="GO" id="GO:1990281">
    <property type="term" value="C:efflux pump complex"/>
    <property type="evidence" value="ECO:0007669"/>
    <property type="project" value="TreeGrafter"/>
</dbReference>
<accession>M4NGU8</accession>
<keyword evidence="10" id="KW-1185">Reference proteome</keyword>
<evidence type="ECO:0000256" key="6">
    <source>
        <dbReference type="ARBA" id="ARBA00023136"/>
    </source>
</evidence>